<feature type="region of interest" description="Disordered" evidence="7">
    <location>
        <begin position="205"/>
        <end position="285"/>
    </location>
</feature>
<accession>A0A813VQB0</accession>
<evidence type="ECO:0000256" key="6">
    <source>
        <dbReference type="ARBA" id="ARBA00023242"/>
    </source>
</evidence>
<name>A0A813VQB0_9BILA</name>
<evidence type="ECO:0000256" key="7">
    <source>
        <dbReference type="SAM" id="MobiDB-lite"/>
    </source>
</evidence>
<dbReference type="EMBL" id="CAJNOO010000181">
    <property type="protein sequence ID" value="CAF0844958.1"/>
    <property type="molecule type" value="Genomic_DNA"/>
</dbReference>
<feature type="domain" description="Exonuclease" evidence="8">
    <location>
        <begin position="800"/>
        <end position="959"/>
    </location>
</feature>
<proteinExistence type="inferred from homology"/>
<evidence type="ECO:0000313" key="10">
    <source>
        <dbReference type="EMBL" id="CAF3564852.1"/>
    </source>
</evidence>
<dbReference type="Pfam" id="PF15870">
    <property type="entry name" value="EloA-BP1"/>
    <property type="match status" value="1"/>
</dbReference>
<sequence length="965" mass="108175">MFPSANYFRDISCPFFSRVACPRPHCHFKHIQISSQSNVDTNTSSTSTSSSSSLINIPPDANETLNKLINQLSTAATANSAVAAAAATTTNSTPSINFTSMLQNTLLQSLTTVFANALNSTPQATINNNNNETSEKLTQAISTIATQLHQHQTQPSQTTNATEIIPEYRPTPIAELERRRRIQQNTVKTNIKTETLDFDTDEYVQATFSPPSSSPPPPSLDQPELTELTNPKVSNVPKSTQPILSQTIPKQAQQPIVDDNHSWITPPVRRQLSSSSDHNDFDERKPLLVKKVTSSETIQSTKQMLNKPTATVKPNVIENTKKVISPTNPMLKRIPKKTTPTKVRIMDIDLDKVPVTSTISLDMDTIENKRVTSTSLKRPSNGTNEIPQKKPKIISTTKSTISTAVVQNVKKKIPVTNGINQSKLNDEDDELALFDQAFSSSKSSETIISSKKITSTIPPNSIQQFASRYSSLTNIQNDSNSSASINHTRAETSTDGRRIAHQPKVHPTSTNSSFTPLLQPLVDPNSSINKIPFKTRQEYLTFFLNELKSRPTNMNDLTTPTTPVFSRAQTIEKDIFDKSTNRNSYLNLAAKYLRQLRSEETNNKNKNEQIAPKKPNVQRLTVSHSAMLSAGKTDNLSFGIKKQKEADIKTLTDNELYTLLLVYKTSERDLIENGYPAFSLDFPDKVLIKNRNPIYNPTTKIYSYDPNNRICCRCSKTYKIDKNEEYIMQEDCIYHWGRMRTQRIAGQIEKTYSCCSAKTNSVGCAVGKYHVNDGDDTQLLSGYVKTQPLRKQLDANESYGIYALDCEMCYTINGLELVRVSVVDHKLQPIYETLVKPHNKVLDYNTRWSGITESQLKFCNVTLEDVQRRLLKLFNDKSILIGHSLESDLKALKIVHETVVDTSLVFPHPKGKPFKRALKTLMSEFLTKIIQENANGHDSMEDSISCMELILWKVKQDLKSGSSNH</sequence>
<dbReference type="InterPro" id="IPR012337">
    <property type="entry name" value="RNaseH-like_sf"/>
</dbReference>
<feature type="compositionally biased region" description="Basic and acidic residues" evidence="7">
    <location>
        <begin position="488"/>
        <end position="498"/>
    </location>
</feature>
<dbReference type="OrthoDB" id="206335at2759"/>
<dbReference type="InterPro" id="IPR047021">
    <property type="entry name" value="REXO1/3/4-like"/>
</dbReference>
<gene>
    <name evidence="10" type="ORF">OTI717_LOCUS4995</name>
    <name evidence="9" type="ORF">RFH988_LOCUS6147</name>
</gene>
<comment type="caution">
    <text evidence="9">The sequence shown here is derived from an EMBL/GenBank/DDBJ whole genome shotgun (WGS) entry which is preliminary data.</text>
</comment>
<dbReference type="Proteomes" id="UP000663823">
    <property type="component" value="Unassembled WGS sequence"/>
</dbReference>
<dbReference type="PANTHER" id="PTHR12801:SF115">
    <property type="entry name" value="FI18136P1-RELATED"/>
    <property type="match status" value="1"/>
</dbReference>
<evidence type="ECO:0000313" key="9">
    <source>
        <dbReference type="EMBL" id="CAF0844958.1"/>
    </source>
</evidence>
<evidence type="ECO:0000256" key="2">
    <source>
        <dbReference type="ARBA" id="ARBA00006357"/>
    </source>
</evidence>
<dbReference type="InterPro" id="IPR031736">
    <property type="entry name" value="REXO1-like_dom"/>
</dbReference>
<dbReference type="AlphaFoldDB" id="A0A813VQB0"/>
<dbReference type="Proteomes" id="UP000663882">
    <property type="component" value="Unassembled WGS sequence"/>
</dbReference>
<evidence type="ECO:0000256" key="1">
    <source>
        <dbReference type="ARBA" id="ARBA00004123"/>
    </source>
</evidence>
<dbReference type="Gene3D" id="3.30.420.10">
    <property type="entry name" value="Ribonuclease H-like superfamily/Ribonuclease H"/>
    <property type="match status" value="1"/>
</dbReference>
<feature type="compositionally biased region" description="Polar residues" evidence="7">
    <location>
        <begin position="477"/>
        <end position="487"/>
    </location>
</feature>
<reference evidence="9" key="1">
    <citation type="submission" date="2021-02" db="EMBL/GenBank/DDBJ databases">
        <authorList>
            <person name="Nowell W R."/>
        </authorList>
    </citation>
    <scope>NUCLEOTIDE SEQUENCE</scope>
</reference>
<evidence type="ECO:0000259" key="8">
    <source>
        <dbReference type="SMART" id="SM00479"/>
    </source>
</evidence>
<dbReference type="InterPro" id="IPR036397">
    <property type="entry name" value="RNaseH_sf"/>
</dbReference>
<dbReference type="CDD" id="cd06145">
    <property type="entry name" value="REX1_like"/>
    <property type="match status" value="1"/>
</dbReference>
<dbReference type="InterPro" id="IPR034922">
    <property type="entry name" value="REX1-like_exo"/>
</dbReference>
<keyword evidence="6" id="KW-0539">Nucleus</keyword>
<dbReference type="EMBL" id="CAJOAX010000315">
    <property type="protein sequence ID" value="CAF3564852.1"/>
    <property type="molecule type" value="Genomic_DNA"/>
</dbReference>
<feature type="compositionally biased region" description="Low complexity" evidence="7">
    <location>
        <begin position="37"/>
        <end position="53"/>
    </location>
</feature>
<dbReference type="SMART" id="SM00479">
    <property type="entry name" value="EXOIII"/>
    <property type="match status" value="1"/>
</dbReference>
<feature type="region of interest" description="Disordered" evidence="7">
    <location>
        <begin position="477"/>
        <end position="518"/>
    </location>
</feature>
<evidence type="ECO:0000313" key="11">
    <source>
        <dbReference type="Proteomes" id="UP000663882"/>
    </source>
</evidence>
<dbReference type="GO" id="GO:0004527">
    <property type="term" value="F:exonuclease activity"/>
    <property type="evidence" value="ECO:0007669"/>
    <property type="project" value="UniProtKB-KW"/>
</dbReference>
<protein>
    <recommendedName>
        <fullName evidence="8">Exonuclease domain-containing protein</fullName>
    </recommendedName>
</protein>
<dbReference type="SUPFAM" id="SSF53098">
    <property type="entry name" value="Ribonuclease H-like"/>
    <property type="match status" value="1"/>
</dbReference>
<keyword evidence="4" id="KW-0378">Hydrolase</keyword>
<evidence type="ECO:0000256" key="4">
    <source>
        <dbReference type="ARBA" id="ARBA00022801"/>
    </source>
</evidence>
<feature type="region of interest" description="Disordered" evidence="7">
    <location>
        <begin position="37"/>
        <end position="56"/>
    </location>
</feature>
<dbReference type="FunFam" id="3.30.420.10:FF:000019">
    <property type="entry name" value="RNA exonuclease NEF-sp"/>
    <property type="match status" value="1"/>
</dbReference>
<feature type="compositionally biased region" description="Polar residues" evidence="7">
    <location>
        <begin position="227"/>
        <end position="254"/>
    </location>
</feature>
<comment type="similarity">
    <text evidence="2">Belongs to the REXO1/REXO3 family.</text>
</comment>
<organism evidence="9 11">
    <name type="scientific">Rotaria sordida</name>
    <dbReference type="NCBI Taxonomy" id="392033"/>
    <lineage>
        <taxon>Eukaryota</taxon>
        <taxon>Metazoa</taxon>
        <taxon>Spiralia</taxon>
        <taxon>Gnathifera</taxon>
        <taxon>Rotifera</taxon>
        <taxon>Eurotatoria</taxon>
        <taxon>Bdelloidea</taxon>
        <taxon>Philodinida</taxon>
        <taxon>Philodinidae</taxon>
        <taxon>Rotaria</taxon>
    </lineage>
</organism>
<evidence type="ECO:0000256" key="5">
    <source>
        <dbReference type="ARBA" id="ARBA00022839"/>
    </source>
</evidence>
<dbReference type="GO" id="GO:0003676">
    <property type="term" value="F:nucleic acid binding"/>
    <property type="evidence" value="ECO:0007669"/>
    <property type="project" value="InterPro"/>
</dbReference>
<keyword evidence="5" id="KW-0269">Exonuclease</keyword>
<feature type="compositionally biased region" description="Polar residues" evidence="7">
    <location>
        <begin position="507"/>
        <end position="516"/>
    </location>
</feature>
<keyword evidence="3" id="KW-0540">Nuclease</keyword>
<dbReference type="GO" id="GO:0005634">
    <property type="term" value="C:nucleus"/>
    <property type="evidence" value="ECO:0007669"/>
    <property type="project" value="UniProtKB-SubCell"/>
</dbReference>
<evidence type="ECO:0000256" key="3">
    <source>
        <dbReference type="ARBA" id="ARBA00022722"/>
    </source>
</evidence>
<dbReference type="PANTHER" id="PTHR12801">
    <property type="entry name" value="RNA EXONUCLEASE REXO1 / RECO3 FAMILY MEMBER-RELATED"/>
    <property type="match status" value="1"/>
</dbReference>
<dbReference type="InterPro" id="IPR013520">
    <property type="entry name" value="Ribonucl_H"/>
</dbReference>
<comment type="subcellular location">
    <subcellularLocation>
        <location evidence="1">Nucleus</location>
    </subcellularLocation>
</comment>